<reference evidence="3 4" key="1">
    <citation type="submission" date="2016-05" db="EMBL/GenBank/DDBJ databases">
        <title>Complete Genome and Methylome Analysis of Psychrotrophic Bacterial Isolates from Antarctic Lake Untersee.</title>
        <authorList>
            <person name="Fomenkov A."/>
            <person name="Akimov V.N."/>
            <person name="Vasilyeva L.V."/>
            <person name="Andersen D."/>
            <person name="Vincze T."/>
            <person name="Roberts R.J."/>
        </authorList>
    </citation>
    <scope>NUCLEOTIDE SEQUENCE [LARGE SCALE GENOMIC DNA]</scope>
    <source>
        <strain evidence="3 4">U14-5</strain>
    </source>
</reference>
<evidence type="ECO:0000256" key="2">
    <source>
        <dbReference type="SAM" id="SignalP"/>
    </source>
</evidence>
<dbReference type="AlphaFoldDB" id="A0A1L7AF13"/>
<dbReference type="KEGG" id="rgi:RGI145_10185"/>
<protein>
    <recommendedName>
        <fullName evidence="5">Lysozyme inhibitor LprI N-terminal domain-containing protein</fullName>
    </recommendedName>
</protein>
<dbReference type="Proteomes" id="UP000185494">
    <property type="component" value="Chromosome 1"/>
</dbReference>
<evidence type="ECO:0000313" key="4">
    <source>
        <dbReference type="Proteomes" id="UP000185494"/>
    </source>
</evidence>
<proteinExistence type="predicted"/>
<dbReference type="PANTHER" id="PTHR37549:SF1">
    <property type="entry name" value="LIPOPROTEIN LPRI"/>
    <property type="match status" value="1"/>
</dbReference>
<dbReference type="PANTHER" id="PTHR37549">
    <property type="entry name" value="LIPOPROTEIN LPRI"/>
    <property type="match status" value="1"/>
</dbReference>
<evidence type="ECO:0000256" key="1">
    <source>
        <dbReference type="SAM" id="MobiDB-lite"/>
    </source>
</evidence>
<sequence>MTPACLRLLLPLLCLALSALPSPEAEAASFDCARAGSDMERMICRDSGLSRLDEEMAAAFLSARQGGAPGLQAAQREWLAGRNRCRTEDCVRAAYEQRVAALSAPPGAKRAGPVPAPAAGGTVDGKYCNFGAGTSMDMLLLRSGAGGGLDFVLSSWTSRGSNFSVDGLARPAAPQGASHPEAVWRFESGMRSRDPAERCVVTIRRTAEGAYAVATEEGARCERMAGHGAVLYGTTVFPPGSRQGNAPGVFGPETAMQVDCDRPSRRSPSQRSPSGR</sequence>
<name>A0A1L7AF13_9PROT</name>
<dbReference type="GO" id="GO:0005576">
    <property type="term" value="C:extracellular region"/>
    <property type="evidence" value="ECO:0007669"/>
    <property type="project" value="TreeGrafter"/>
</dbReference>
<feature type="compositionally biased region" description="Low complexity" evidence="1">
    <location>
        <begin position="266"/>
        <end position="276"/>
    </location>
</feature>
<feature type="signal peptide" evidence="2">
    <location>
        <begin position="1"/>
        <end position="27"/>
    </location>
</feature>
<keyword evidence="2" id="KW-0732">Signal</keyword>
<feature type="chain" id="PRO_5012046817" description="Lysozyme inhibitor LprI N-terminal domain-containing protein" evidence="2">
    <location>
        <begin position="28"/>
        <end position="276"/>
    </location>
</feature>
<dbReference type="EMBL" id="CP015583">
    <property type="protein sequence ID" value="APT57407.1"/>
    <property type="molecule type" value="Genomic_DNA"/>
</dbReference>
<evidence type="ECO:0008006" key="5">
    <source>
        <dbReference type="Google" id="ProtNLM"/>
    </source>
</evidence>
<dbReference type="RefSeq" id="WP_075798251.1">
    <property type="nucleotide sequence ID" value="NZ_CP015583.1"/>
</dbReference>
<evidence type="ECO:0000313" key="3">
    <source>
        <dbReference type="EMBL" id="APT57407.1"/>
    </source>
</evidence>
<accession>A0A1L7AF13</accession>
<organism evidence="3 4">
    <name type="scientific">Roseomonas gilardii</name>
    <dbReference type="NCBI Taxonomy" id="257708"/>
    <lineage>
        <taxon>Bacteria</taxon>
        <taxon>Pseudomonadati</taxon>
        <taxon>Pseudomonadota</taxon>
        <taxon>Alphaproteobacteria</taxon>
        <taxon>Acetobacterales</taxon>
        <taxon>Roseomonadaceae</taxon>
        <taxon>Roseomonas</taxon>
    </lineage>
</organism>
<gene>
    <name evidence="3" type="ORF">RGI145_10185</name>
</gene>
<dbReference type="STRING" id="257708.RGI145_10185"/>
<feature type="region of interest" description="Disordered" evidence="1">
    <location>
        <begin position="241"/>
        <end position="276"/>
    </location>
</feature>
<dbReference type="InterPro" id="IPR052755">
    <property type="entry name" value="Lysozyme_Inhibitor_LprI"/>
</dbReference>